<evidence type="ECO:0000313" key="4">
    <source>
        <dbReference type="Proteomes" id="UP000006701"/>
    </source>
</evidence>
<feature type="compositionally biased region" description="Acidic residues" evidence="1">
    <location>
        <begin position="106"/>
        <end position="116"/>
    </location>
</feature>
<dbReference type="InterPro" id="IPR036361">
    <property type="entry name" value="SAP_dom_sf"/>
</dbReference>
<dbReference type="CDD" id="cd12432">
    <property type="entry name" value="RRM_ACINU"/>
    <property type="match status" value="1"/>
</dbReference>
<dbReference type="eggNOG" id="ENOG502S2D0">
    <property type="taxonomic scope" value="Eukaryota"/>
</dbReference>
<sequence>MTDYSAWKVVDLKAELKRRGIPQTGLRVKQNFIDKLVEEDEKRQDSGADDDSAPAQAMPDDAQPVTSEQTTNEPAADGRQPEESKSPVRAPEPVQPREQETQEQAQEPEDQKDEAETEHAQPESVVEEQKAGEDTEKKLEEMPQQIQQENLDQEAQDAQTKPANGVTAETEHPAKPVEQAPEPAEEVQPTPTEQVTEKLTADESAVTLPSSVPTEGSTPVPVDEAIEDSRKRKRRSQSPIPTAEAVASKKAKAQEESPKVILPEDNDAMEVEETTQKDPAPEEPSTKQPLDQHADEGETVQHKDTRRASLTDDMRAKGGAHIKQDARFKGLFAPTEREQVRPPSPPADTTMGDVEVEPAVHVATPALYIDGLMRPLQPAALRNHLVSIATAPGSSPDPDVVVDFYLDPIKTHSFVGFSSISAASRARSALHGNVWPNERNRKALFVDFIPETKLEQWIAKEEESRGRGGPPARFEVKYEQTDNGIEAVLQEVDPKNATSRQAPTQASGDFSRPPPSGPRASMANVDRRPSGPPPPEPQSRPGQGFKPLDDLFESTKTKPKLYYLPVPREVADRRLDRFDDLLRKGSFPRRGGDETRRITFEDEDLFVDQGPEYGARSARGPRGRGRGRGGGMRQSWRGDRRGHD</sequence>
<dbReference type="STRING" id="344612.A1CA55"/>
<dbReference type="Pfam" id="PF02037">
    <property type="entry name" value="SAP"/>
    <property type="match status" value="1"/>
</dbReference>
<dbReference type="InterPro" id="IPR003034">
    <property type="entry name" value="SAP_dom"/>
</dbReference>
<dbReference type="OMA" id="SKCFVAY"/>
<dbReference type="HOGENOM" id="CLU_016396_0_0_1"/>
<dbReference type="AlphaFoldDB" id="A1CA55"/>
<gene>
    <name evidence="3" type="ORF">ACLA_010490</name>
</gene>
<proteinExistence type="predicted"/>
<feature type="compositionally biased region" description="Low complexity" evidence="1">
    <location>
        <begin position="176"/>
        <end position="193"/>
    </location>
</feature>
<feature type="compositionally biased region" description="Polar residues" evidence="1">
    <location>
        <begin position="496"/>
        <end position="508"/>
    </location>
</feature>
<feature type="compositionally biased region" description="Polar residues" evidence="1">
    <location>
        <begin position="207"/>
        <end position="217"/>
    </location>
</feature>
<dbReference type="PANTHER" id="PTHR47031:SF3">
    <property type="entry name" value="SAP DOMAIN-CONTAINING PROTEIN"/>
    <property type="match status" value="1"/>
</dbReference>
<dbReference type="OrthoDB" id="5348404at2759"/>
<dbReference type="PANTHER" id="PTHR47031">
    <property type="entry name" value="SAP DNA-BINDING DOMAIN-CONTAINING PROTEIN"/>
    <property type="match status" value="1"/>
</dbReference>
<name>A1CA55_ASPCL</name>
<keyword evidence="4" id="KW-1185">Reference proteome</keyword>
<reference evidence="3 4" key="1">
    <citation type="journal article" date="2008" name="PLoS Genet.">
        <title>Genomic islands in the pathogenic filamentous fungus Aspergillus fumigatus.</title>
        <authorList>
            <person name="Fedorova N.D."/>
            <person name="Khaldi N."/>
            <person name="Joardar V.S."/>
            <person name="Maiti R."/>
            <person name="Amedeo P."/>
            <person name="Anderson M.J."/>
            <person name="Crabtree J."/>
            <person name="Silva J.C."/>
            <person name="Badger J.H."/>
            <person name="Albarraq A."/>
            <person name="Angiuoli S."/>
            <person name="Bussey H."/>
            <person name="Bowyer P."/>
            <person name="Cotty P.J."/>
            <person name="Dyer P.S."/>
            <person name="Egan A."/>
            <person name="Galens K."/>
            <person name="Fraser-Liggett C.M."/>
            <person name="Haas B.J."/>
            <person name="Inman J.M."/>
            <person name="Kent R."/>
            <person name="Lemieux S."/>
            <person name="Malavazi I."/>
            <person name="Orvis J."/>
            <person name="Roemer T."/>
            <person name="Ronning C.M."/>
            <person name="Sundaram J.P."/>
            <person name="Sutton G."/>
            <person name="Turner G."/>
            <person name="Venter J.C."/>
            <person name="White O.R."/>
            <person name="Whitty B.R."/>
            <person name="Youngman P."/>
            <person name="Wolfe K.H."/>
            <person name="Goldman G.H."/>
            <person name="Wortman J.R."/>
            <person name="Jiang B."/>
            <person name="Denning D.W."/>
            <person name="Nierman W.C."/>
        </authorList>
    </citation>
    <scope>NUCLEOTIDE SEQUENCE [LARGE SCALE GENOMIC DNA]</scope>
    <source>
        <strain evidence="4">ATCC 1007 / CBS 513.65 / DSM 816 / NCTC 3887 / NRRL 1</strain>
    </source>
</reference>
<feature type="domain" description="SAP" evidence="2">
    <location>
        <begin position="3"/>
        <end position="37"/>
    </location>
</feature>
<dbReference type="RefSeq" id="XP_001274049.1">
    <property type="nucleotide sequence ID" value="XM_001274048.1"/>
</dbReference>
<dbReference type="VEuPathDB" id="FungiDB:ACLA_010490"/>
<dbReference type="GeneID" id="4706875"/>
<feature type="region of interest" description="Disordered" evidence="1">
    <location>
        <begin position="37"/>
        <end position="352"/>
    </location>
</feature>
<feature type="region of interest" description="Disordered" evidence="1">
    <location>
        <begin position="600"/>
        <end position="644"/>
    </location>
</feature>
<protein>
    <submittedName>
        <fullName evidence="3">SAP domain protein</fullName>
    </submittedName>
</protein>
<evidence type="ECO:0000313" key="3">
    <source>
        <dbReference type="EMBL" id="EAW12623.1"/>
    </source>
</evidence>
<evidence type="ECO:0000256" key="1">
    <source>
        <dbReference type="SAM" id="MobiDB-lite"/>
    </source>
</evidence>
<dbReference type="Pfam" id="PF16294">
    <property type="entry name" value="RSB_motif"/>
    <property type="match status" value="1"/>
</dbReference>
<feature type="compositionally biased region" description="Low complexity" evidence="1">
    <location>
        <begin position="53"/>
        <end position="64"/>
    </location>
</feature>
<feature type="compositionally biased region" description="Basic and acidic residues" evidence="1">
    <location>
        <begin position="117"/>
        <end position="141"/>
    </location>
</feature>
<dbReference type="InterPro" id="IPR032552">
    <property type="entry name" value="RSB_motif"/>
</dbReference>
<dbReference type="Gene3D" id="1.10.720.30">
    <property type="entry name" value="SAP domain"/>
    <property type="match status" value="1"/>
</dbReference>
<dbReference type="EMBL" id="DS027049">
    <property type="protein sequence ID" value="EAW12623.1"/>
    <property type="molecule type" value="Genomic_DNA"/>
</dbReference>
<evidence type="ECO:0000259" key="2">
    <source>
        <dbReference type="Pfam" id="PF02037"/>
    </source>
</evidence>
<dbReference type="Proteomes" id="UP000006701">
    <property type="component" value="Unassembled WGS sequence"/>
</dbReference>
<feature type="compositionally biased region" description="Basic and acidic residues" evidence="1">
    <location>
        <begin position="290"/>
        <end position="328"/>
    </location>
</feature>
<feature type="compositionally biased region" description="Acidic residues" evidence="1">
    <location>
        <begin position="264"/>
        <end position="273"/>
    </location>
</feature>
<dbReference type="InterPro" id="IPR034257">
    <property type="entry name" value="Acinus_RRM"/>
</dbReference>
<dbReference type="SUPFAM" id="SSF68906">
    <property type="entry name" value="SAP domain"/>
    <property type="match status" value="1"/>
</dbReference>
<accession>A1CA55</accession>
<organism evidence="3 4">
    <name type="scientific">Aspergillus clavatus (strain ATCC 1007 / CBS 513.65 / DSM 816 / NCTC 3887 / NRRL 1 / QM 1276 / 107)</name>
    <dbReference type="NCBI Taxonomy" id="344612"/>
    <lineage>
        <taxon>Eukaryota</taxon>
        <taxon>Fungi</taxon>
        <taxon>Dikarya</taxon>
        <taxon>Ascomycota</taxon>
        <taxon>Pezizomycotina</taxon>
        <taxon>Eurotiomycetes</taxon>
        <taxon>Eurotiomycetidae</taxon>
        <taxon>Eurotiales</taxon>
        <taxon>Aspergillaceae</taxon>
        <taxon>Aspergillus</taxon>
        <taxon>Aspergillus subgen. Fumigati</taxon>
    </lineage>
</organism>
<feature type="region of interest" description="Disordered" evidence="1">
    <location>
        <begin position="491"/>
        <end position="551"/>
    </location>
</feature>
<dbReference type="KEGG" id="act:ACLA_010490"/>